<dbReference type="Gene3D" id="3.30.390.30">
    <property type="match status" value="1"/>
</dbReference>
<gene>
    <name evidence="19" type="primary">acoL</name>
    <name evidence="19" type="ordered locus">TEPIRE1_0701</name>
</gene>
<evidence type="ECO:0000256" key="2">
    <source>
        <dbReference type="ARBA" id="ARBA00007532"/>
    </source>
</evidence>
<dbReference type="Pfam" id="PF02852">
    <property type="entry name" value="Pyr_redox_dim"/>
    <property type="match status" value="1"/>
</dbReference>
<feature type="domain" description="Pyridine nucleotide-disulphide oxidoreductase dimerisation" evidence="17">
    <location>
        <begin position="339"/>
        <end position="449"/>
    </location>
</feature>
<dbReference type="HOGENOM" id="CLU_016755_0_3_9"/>
<sequence>MHYDIAIIGGGPGGYAAGIYAGKRKAKVALIEKCELGGTCLNRGCIPTKALIHSARLFQDIKNAGKFGIAADNVTINWNDMQKNTVSIVKTLTKGVENLLKSNSVTVFKGTAKLADKNTILISDKTEQMTITADNIIIAAGSVPTILPIPGHDFQNVITSDEALFLEELPSSMLIIGAGVIGTEIGYIYNALGTEVTIVEMLPEILPKLDDDISQELIRHLKTQGIKIYTDAKVKEIKQKENTLQTFFETKEGIKFIDSEKVLIAVGRTPNTAAIEKLSCNIDKKGILVNDYLQTNIENIYAVGDITGKSMLAHVASHQGIVAIKNIMGEEHKMDYKAIPYCIYTNPEAASVGMSEKEAKAIYKDNIKVGRFPYTANGKAMAIGEKSGFVKIIAESRYNEILGVHIIGPCATELIAEAVLAIKLECTAEELADTIHAHPTLSEAVMEAAFDLLKEPIHKM</sequence>
<evidence type="ECO:0000256" key="8">
    <source>
        <dbReference type="ARBA" id="ARBA00023002"/>
    </source>
</evidence>
<dbReference type="InterPro" id="IPR006258">
    <property type="entry name" value="Lipoamide_DH"/>
</dbReference>
<dbReference type="KEGG" id="tep:TepRe1_0645"/>
<evidence type="ECO:0000256" key="4">
    <source>
        <dbReference type="ARBA" id="ARBA00016961"/>
    </source>
</evidence>
<keyword evidence="9 14" id="KW-0520">NAD</keyword>
<dbReference type="eggNOG" id="COG1249">
    <property type="taxonomic scope" value="Bacteria"/>
</dbReference>
<dbReference type="RefSeq" id="WP_013777756.1">
    <property type="nucleotide sequence ID" value="NC_015519.1"/>
</dbReference>
<evidence type="ECO:0000256" key="16">
    <source>
        <dbReference type="RuleBase" id="RU003692"/>
    </source>
</evidence>
<feature type="binding site" evidence="14">
    <location>
        <begin position="311"/>
        <end position="314"/>
    </location>
    <ligand>
        <name>FAD</name>
        <dbReference type="ChEBI" id="CHEBI:57692"/>
    </ligand>
</feature>
<dbReference type="NCBIfam" id="TIGR01350">
    <property type="entry name" value="lipoamide_DH"/>
    <property type="match status" value="1"/>
</dbReference>
<keyword evidence="7 14" id="KW-0274">FAD</keyword>
<dbReference type="Proteomes" id="UP000010802">
    <property type="component" value="Chromosome"/>
</dbReference>
<accession>F4LW57</accession>
<dbReference type="EMBL" id="HF563609">
    <property type="protein sequence ID" value="CDI40456.1"/>
    <property type="molecule type" value="Genomic_DNA"/>
</dbReference>
<dbReference type="GO" id="GO:0006103">
    <property type="term" value="P:2-oxoglutarate metabolic process"/>
    <property type="evidence" value="ECO:0007669"/>
    <property type="project" value="TreeGrafter"/>
</dbReference>
<name>F4LW57_TEPAE</name>
<evidence type="ECO:0000256" key="12">
    <source>
        <dbReference type="ARBA" id="ARBA00049187"/>
    </source>
</evidence>
<dbReference type="InterPro" id="IPR004099">
    <property type="entry name" value="Pyr_nucl-diS_OxRdtase_dimer"/>
</dbReference>
<evidence type="ECO:0000256" key="9">
    <source>
        <dbReference type="ARBA" id="ARBA00023027"/>
    </source>
</evidence>
<dbReference type="PANTHER" id="PTHR22912">
    <property type="entry name" value="DISULFIDE OXIDOREDUCTASE"/>
    <property type="match status" value="1"/>
</dbReference>
<comment type="similarity">
    <text evidence="2 16">Belongs to the class-I pyridine nucleotide-disulfide oxidoreductase family.</text>
</comment>
<feature type="binding site" evidence="14">
    <location>
        <position position="267"/>
    </location>
    <ligand>
        <name>NAD(+)</name>
        <dbReference type="ChEBI" id="CHEBI:57540"/>
    </ligand>
</feature>
<evidence type="ECO:0000259" key="17">
    <source>
        <dbReference type="Pfam" id="PF02852"/>
    </source>
</evidence>
<comment type="cofactor">
    <cofactor evidence="14 16">
        <name>FAD</name>
        <dbReference type="ChEBI" id="CHEBI:57692"/>
    </cofactor>
    <text evidence="14 16">Binds 1 FAD per subunit.</text>
</comment>
<evidence type="ECO:0000256" key="14">
    <source>
        <dbReference type="PIRSR" id="PIRSR000350-3"/>
    </source>
</evidence>
<dbReference type="InterPro" id="IPR016156">
    <property type="entry name" value="FAD/NAD-linked_Rdtase_dimer_sf"/>
</dbReference>
<evidence type="ECO:0000313" key="19">
    <source>
        <dbReference type="EMBL" id="CDI40456.1"/>
    </source>
</evidence>
<dbReference type="Gene3D" id="3.50.50.60">
    <property type="entry name" value="FAD/NAD(P)-binding domain"/>
    <property type="match status" value="2"/>
</dbReference>
<dbReference type="GO" id="GO:0004148">
    <property type="term" value="F:dihydrolipoyl dehydrogenase (NADH) activity"/>
    <property type="evidence" value="ECO:0007669"/>
    <property type="project" value="UniProtKB-EC"/>
</dbReference>
<dbReference type="InterPro" id="IPR012999">
    <property type="entry name" value="Pyr_OxRdtase_I_AS"/>
</dbReference>
<feature type="binding site" evidence="14">
    <location>
        <position position="200"/>
    </location>
    <ligand>
        <name>NAD(+)</name>
        <dbReference type="ChEBI" id="CHEBI:57540"/>
    </ligand>
</feature>
<dbReference type="SUPFAM" id="SSF51905">
    <property type="entry name" value="FAD/NAD(P)-binding domain"/>
    <property type="match status" value="1"/>
</dbReference>
<dbReference type="InterPro" id="IPR023753">
    <property type="entry name" value="FAD/NAD-binding_dom"/>
</dbReference>
<dbReference type="FunFam" id="3.30.390.30:FF:000001">
    <property type="entry name" value="Dihydrolipoyl dehydrogenase"/>
    <property type="match status" value="1"/>
</dbReference>
<evidence type="ECO:0000256" key="1">
    <source>
        <dbReference type="ARBA" id="ARBA00004496"/>
    </source>
</evidence>
<evidence type="ECO:0000256" key="3">
    <source>
        <dbReference type="ARBA" id="ARBA00012608"/>
    </source>
</evidence>
<keyword evidence="11 16" id="KW-0676">Redox-active center</keyword>
<feature type="active site" description="Proton acceptor" evidence="13">
    <location>
        <position position="438"/>
    </location>
</feature>
<feature type="binding site" evidence="14">
    <location>
        <position position="49"/>
    </location>
    <ligand>
        <name>FAD</name>
        <dbReference type="ChEBI" id="CHEBI:57692"/>
    </ligand>
</feature>
<evidence type="ECO:0000256" key="6">
    <source>
        <dbReference type="ARBA" id="ARBA00022630"/>
    </source>
</evidence>
<dbReference type="PRINTS" id="PR00411">
    <property type="entry name" value="PNDRDTASEI"/>
</dbReference>
<keyword evidence="8 16" id="KW-0560">Oxidoreductase</keyword>
<feature type="binding site" evidence="14">
    <location>
        <position position="305"/>
    </location>
    <ligand>
        <name>NAD(+)</name>
        <dbReference type="ChEBI" id="CHEBI:57540"/>
    </ligand>
</feature>
<dbReference type="PIRSF" id="PIRSF000350">
    <property type="entry name" value="Mercury_reductase_MerA"/>
    <property type="match status" value="1"/>
</dbReference>
<proteinExistence type="inferred from homology"/>
<dbReference type="AlphaFoldDB" id="F4LW57"/>
<feature type="binding site" evidence="14">
    <location>
        <begin position="177"/>
        <end position="184"/>
    </location>
    <ligand>
        <name>NAD(+)</name>
        <dbReference type="ChEBI" id="CHEBI:57540"/>
    </ligand>
</feature>
<comment type="catalytic activity">
    <reaction evidence="12 16">
        <text>N(6)-[(R)-dihydrolipoyl]-L-lysyl-[protein] + NAD(+) = N(6)-[(R)-lipoyl]-L-lysyl-[protein] + NADH + H(+)</text>
        <dbReference type="Rhea" id="RHEA:15045"/>
        <dbReference type="Rhea" id="RHEA-COMP:10474"/>
        <dbReference type="Rhea" id="RHEA-COMP:10475"/>
        <dbReference type="ChEBI" id="CHEBI:15378"/>
        <dbReference type="ChEBI" id="CHEBI:57540"/>
        <dbReference type="ChEBI" id="CHEBI:57945"/>
        <dbReference type="ChEBI" id="CHEBI:83099"/>
        <dbReference type="ChEBI" id="CHEBI:83100"/>
        <dbReference type="EC" id="1.8.1.4"/>
    </reaction>
</comment>
<dbReference type="SUPFAM" id="SSF55424">
    <property type="entry name" value="FAD/NAD-linked reductases, dimerisation (C-terminal) domain"/>
    <property type="match status" value="1"/>
</dbReference>
<evidence type="ECO:0000256" key="10">
    <source>
        <dbReference type="ARBA" id="ARBA00023157"/>
    </source>
</evidence>
<feature type="domain" description="FAD/NAD(P)-binding" evidence="18">
    <location>
        <begin position="3"/>
        <end position="320"/>
    </location>
</feature>
<evidence type="ECO:0000256" key="15">
    <source>
        <dbReference type="PIRSR" id="PIRSR000350-4"/>
    </source>
</evidence>
<evidence type="ECO:0000256" key="5">
    <source>
        <dbReference type="ARBA" id="ARBA00022490"/>
    </source>
</evidence>
<dbReference type="GO" id="GO:0005737">
    <property type="term" value="C:cytoplasm"/>
    <property type="evidence" value="ECO:0007669"/>
    <property type="project" value="UniProtKB-SubCell"/>
</dbReference>
<keyword evidence="20" id="KW-1185">Reference proteome</keyword>
<evidence type="ECO:0000259" key="18">
    <source>
        <dbReference type="Pfam" id="PF07992"/>
    </source>
</evidence>
<dbReference type="KEGG" id="tae:TepiRe1_0701"/>
<dbReference type="GO" id="GO:0050660">
    <property type="term" value="F:flavin adenine dinucleotide binding"/>
    <property type="evidence" value="ECO:0007669"/>
    <property type="project" value="InterPro"/>
</dbReference>
<dbReference type="STRING" id="1209989.TepRe1_0645"/>
<dbReference type="PROSITE" id="PS00076">
    <property type="entry name" value="PYRIDINE_REDOX_1"/>
    <property type="match status" value="1"/>
</dbReference>
<keyword evidence="5" id="KW-0963">Cytoplasm</keyword>
<dbReference type="EC" id="1.8.1.4" evidence="3 16"/>
<dbReference type="InterPro" id="IPR001100">
    <property type="entry name" value="Pyr_nuc-diS_OxRdtase"/>
</dbReference>
<keyword evidence="10" id="KW-1015">Disulfide bond</keyword>
<evidence type="ECO:0000313" key="20">
    <source>
        <dbReference type="Proteomes" id="UP000010802"/>
    </source>
</evidence>
<organism evidence="19 20">
    <name type="scientific">Tepidanaerobacter acetatoxydans (strain DSM 21804 / JCM 16047 / Re1)</name>
    <dbReference type="NCBI Taxonomy" id="1209989"/>
    <lineage>
        <taxon>Bacteria</taxon>
        <taxon>Bacillati</taxon>
        <taxon>Bacillota</taxon>
        <taxon>Clostridia</taxon>
        <taxon>Thermosediminibacterales</taxon>
        <taxon>Tepidanaerobacteraceae</taxon>
        <taxon>Tepidanaerobacter</taxon>
    </lineage>
</organism>
<evidence type="ECO:0000256" key="13">
    <source>
        <dbReference type="PIRSR" id="PIRSR000350-2"/>
    </source>
</evidence>
<evidence type="ECO:0000256" key="11">
    <source>
        <dbReference type="ARBA" id="ARBA00023284"/>
    </source>
</evidence>
<comment type="subcellular location">
    <subcellularLocation>
        <location evidence="1">Cytoplasm</location>
    </subcellularLocation>
</comment>
<dbReference type="Pfam" id="PF07992">
    <property type="entry name" value="Pyr_redox_2"/>
    <property type="match status" value="1"/>
</dbReference>
<dbReference type="PANTHER" id="PTHR22912:SF217">
    <property type="entry name" value="DIHYDROLIPOYL DEHYDROGENASE"/>
    <property type="match status" value="1"/>
</dbReference>
<protein>
    <recommendedName>
        <fullName evidence="4 16">Dihydrolipoyl dehydrogenase</fullName>
        <ecNumber evidence="3 16">1.8.1.4</ecNumber>
    </recommendedName>
</protein>
<dbReference type="InterPro" id="IPR050151">
    <property type="entry name" value="Class-I_Pyr_Nuc-Dis_Oxidored"/>
</dbReference>
<dbReference type="PRINTS" id="PR00368">
    <property type="entry name" value="FADPNR"/>
</dbReference>
<keyword evidence="14" id="KW-0547">Nucleotide-binding</keyword>
<reference evidence="20" key="1">
    <citation type="journal article" date="2013" name="Genome Announc.">
        <title>First genome sequence of a syntrophic acetate-oxidizing bacterium, Tepidanaerobacter acetatoxydans strain Re1.</title>
        <authorList>
            <person name="Manzoor S."/>
            <person name="Bongcam-Rudloff E."/>
            <person name="Schnurer A."/>
            <person name="Muller B."/>
        </authorList>
    </citation>
    <scope>NUCLEOTIDE SEQUENCE [LARGE SCALE GENOMIC DNA]</scope>
    <source>
        <strain evidence="20">Re1</strain>
    </source>
</reference>
<feature type="disulfide bond" description="Redox-active" evidence="15">
    <location>
        <begin position="40"/>
        <end position="45"/>
    </location>
</feature>
<comment type="miscellaneous">
    <text evidence="16">The active site is a redox-active disulfide bond.</text>
</comment>
<evidence type="ECO:0000256" key="7">
    <source>
        <dbReference type="ARBA" id="ARBA00022827"/>
    </source>
</evidence>
<dbReference type="OrthoDB" id="9807946at2"/>
<keyword evidence="6 16" id="KW-0285">Flavoprotein</keyword>
<dbReference type="InterPro" id="IPR036188">
    <property type="entry name" value="FAD/NAD-bd_sf"/>
</dbReference>